<proteinExistence type="predicted"/>
<keyword evidence="1" id="KW-0472">Membrane</keyword>
<dbReference type="EMBL" id="PIUM01000043">
    <property type="protein sequence ID" value="PKU21826.1"/>
    <property type="molecule type" value="Genomic_DNA"/>
</dbReference>
<sequence length="392" mass="40227">MPTRNCRWGVSHGARRRRRRAQAGVIGLTDVLLGIAVAAIALPGVIAIVNQQTRETQDQVAALQLKAVGEATRAYVKDHFAALYAGIYSGGLGGDLLTIPELAGAGYLSANFATENPFKQKPVVLLRIVADNSSGCTTKTLVQKPDGINCKALLEAVVVTTGGAALDAAHASHIAVTAGANAGIVVDGGTARGSYGGWCVDLGLFGGATHSASCAPDARDSRSDALSAPAYAYAAPAAGGLSLGMFFNGGDLISEYLNRFNTGNLEDNTMHTAIIMNGNDITSAGQIEAKDVTLTDAGSVKASQGVYWFGLVSNGDTVAMPTCPGTSTGPSIGLAQSVGSDNDTGGTLAGYQAWATPNGTSSWTVGFRLRTESGWVYPNSTYGKLLAFTKCG</sequence>
<keyword evidence="1" id="KW-0812">Transmembrane</keyword>
<feature type="transmembrane region" description="Helical" evidence="1">
    <location>
        <begin position="25"/>
        <end position="49"/>
    </location>
</feature>
<accession>A0A2N3PN50</accession>
<gene>
    <name evidence="3" type="ORF">CWS72_24880</name>
</gene>
<dbReference type="OrthoDB" id="7220054at2"/>
<dbReference type="Proteomes" id="UP000233293">
    <property type="component" value="Unassembled WGS sequence"/>
</dbReference>
<evidence type="ECO:0000313" key="3">
    <source>
        <dbReference type="EMBL" id="PKU21826.1"/>
    </source>
</evidence>
<feature type="domain" description="Bacterial shufflon protein N-terminal" evidence="2">
    <location>
        <begin position="56"/>
        <end position="209"/>
    </location>
</feature>
<name>A0A2N3PN50_9PROT</name>
<dbReference type="RefSeq" id="WP_101253358.1">
    <property type="nucleotide sequence ID" value="NZ_PIUM01000043.1"/>
</dbReference>
<evidence type="ECO:0000259" key="2">
    <source>
        <dbReference type="Pfam" id="PF04917"/>
    </source>
</evidence>
<dbReference type="AlphaFoldDB" id="A0A2N3PN50"/>
<comment type="caution">
    <text evidence="3">The sequence shown here is derived from an EMBL/GenBank/DDBJ whole genome shotgun (WGS) entry which is preliminary data.</text>
</comment>
<organism evidence="3 4">
    <name type="scientific">Telmatospirillum siberiense</name>
    <dbReference type="NCBI Taxonomy" id="382514"/>
    <lineage>
        <taxon>Bacteria</taxon>
        <taxon>Pseudomonadati</taxon>
        <taxon>Pseudomonadota</taxon>
        <taxon>Alphaproteobacteria</taxon>
        <taxon>Rhodospirillales</taxon>
        <taxon>Rhodospirillaceae</taxon>
        <taxon>Telmatospirillum</taxon>
    </lineage>
</organism>
<evidence type="ECO:0000313" key="4">
    <source>
        <dbReference type="Proteomes" id="UP000233293"/>
    </source>
</evidence>
<dbReference type="Pfam" id="PF04917">
    <property type="entry name" value="Shufflon_N"/>
    <property type="match status" value="1"/>
</dbReference>
<reference evidence="4" key="1">
    <citation type="submission" date="2017-12" db="EMBL/GenBank/DDBJ databases">
        <title>Draft genome sequence of Telmatospirillum siberiense 26-4b1T, an acidotolerant peatland alphaproteobacterium potentially involved in sulfur cycling.</title>
        <authorList>
            <person name="Hausmann B."/>
            <person name="Pjevac P."/>
            <person name="Schreck K."/>
            <person name="Herbold C.W."/>
            <person name="Daims H."/>
            <person name="Wagner M."/>
            <person name="Pester M."/>
            <person name="Loy A."/>
        </authorList>
    </citation>
    <scope>NUCLEOTIDE SEQUENCE [LARGE SCALE GENOMIC DNA]</scope>
    <source>
        <strain evidence="4">26-4b1</strain>
    </source>
</reference>
<evidence type="ECO:0000256" key="1">
    <source>
        <dbReference type="SAM" id="Phobius"/>
    </source>
</evidence>
<protein>
    <recommendedName>
        <fullName evidence="2">Bacterial shufflon protein N-terminal domain-containing protein</fullName>
    </recommendedName>
</protein>
<keyword evidence="4" id="KW-1185">Reference proteome</keyword>
<dbReference type="InterPro" id="IPR007001">
    <property type="entry name" value="Shufflon_N"/>
</dbReference>
<keyword evidence="1" id="KW-1133">Transmembrane helix</keyword>